<dbReference type="PANTHER" id="PTHR18896">
    <property type="entry name" value="PHOSPHOLIPASE D"/>
    <property type="match status" value="1"/>
</dbReference>
<protein>
    <recommendedName>
        <fullName evidence="3">Phospholipase D C-terminal domain-containing protein</fullName>
    </recommendedName>
</protein>
<feature type="domain" description="Phospholipase D C-terminal" evidence="3">
    <location>
        <begin position="18"/>
        <end position="85"/>
    </location>
</feature>
<organism evidence="4">
    <name type="scientific">Arundo donax</name>
    <name type="common">Giant reed</name>
    <name type="synonym">Donax arundinaceus</name>
    <dbReference type="NCBI Taxonomy" id="35708"/>
    <lineage>
        <taxon>Eukaryota</taxon>
        <taxon>Viridiplantae</taxon>
        <taxon>Streptophyta</taxon>
        <taxon>Embryophyta</taxon>
        <taxon>Tracheophyta</taxon>
        <taxon>Spermatophyta</taxon>
        <taxon>Magnoliopsida</taxon>
        <taxon>Liliopsida</taxon>
        <taxon>Poales</taxon>
        <taxon>Poaceae</taxon>
        <taxon>PACMAD clade</taxon>
        <taxon>Arundinoideae</taxon>
        <taxon>Arundineae</taxon>
        <taxon>Arundo</taxon>
    </lineage>
</organism>
<name>A0A0A9A8R8_ARUDO</name>
<accession>A0A0A9A8R8</accession>
<dbReference type="Pfam" id="PF12357">
    <property type="entry name" value="PLD_C"/>
    <property type="match status" value="1"/>
</dbReference>
<dbReference type="GO" id="GO:0009395">
    <property type="term" value="P:phospholipid catabolic process"/>
    <property type="evidence" value="ECO:0007669"/>
    <property type="project" value="TreeGrafter"/>
</dbReference>
<dbReference type="EMBL" id="GBRH01250419">
    <property type="protein sequence ID" value="JAD47476.1"/>
    <property type="molecule type" value="Transcribed_RNA"/>
</dbReference>
<reference evidence="4" key="1">
    <citation type="submission" date="2014-09" db="EMBL/GenBank/DDBJ databases">
        <authorList>
            <person name="Magalhaes I.L.F."/>
            <person name="Oliveira U."/>
            <person name="Santos F.R."/>
            <person name="Vidigal T.H.D.A."/>
            <person name="Brescovit A.D."/>
            <person name="Santos A.J."/>
        </authorList>
    </citation>
    <scope>NUCLEOTIDE SEQUENCE</scope>
    <source>
        <tissue evidence="4">Shoot tissue taken approximately 20 cm above the soil surface</tissue>
    </source>
</reference>
<keyword evidence="2" id="KW-0443">Lipid metabolism</keyword>
<proteinExistence type="predicted"/>
<dbReference type="GO" id="GO:0004630">
    <property type="term" value="F:phospholipase D activity"/>
    <property type="evidence" value="ECO:0007669"/>
    <property type="project" value="TreeGrafter"/>
</dbReference>
<dbReference type="GO" id="GO:0005886">
    <property type="term" value="C:plasma membrane"/>
    <property type="evidence" value="ECO:0007669"/>
    <property type="project" value="TreeGrafter"/>
</dbReference>
<dbReference type="InterPro" id="IPR024632">
    <property type="entry name" value="PLipase_D_C"/>
</dbReference>
<evidence type="ECO:0000313" key="4">
    <source>
        <dbReference type="EMBL" id="JAD47476.1"/>
    </source>
</evidence>
<evidence type="ECO:0000256" key="2">
    <source>
        <dbReference type="ARBA" id="ARBA00023098"/>
    </source>
</evidence>
<evidence type="ECO:0000259" key="3">
    <source>
        <dbReference type="Pfam" id="PF12357"/>
    </source>
</evidence>
<sequence>MLWREHLGQAAAQAAGDELLYPERLSCMNQLNKAAQQHWNMYSSDTVQGNLPGHLMTYPVDISRQGELREAVAFFPDTKAWVFGSNSSNLPPILTT</sequence>
<dbReference type="AlphaFoldDB" id="A0A0A9A8R8"/>
<reference evidence="4" key="2">
    <citation type="journal article" date="2015" name="Data Brief">
        <title>Shoot transcriptome of the giant reed, Arundo donax.</title>
        <authorList>
            <person name="Barrero R.A."/>
            <person name="Guerrero F.D."/>
            <person name="Moolhuijzen P."/>
            <person name="Goolsby J.A."/>
            <person name="Tidwell J."/>
            <person name="Bellgard S.E."/>
            <person name="Bellgard M.I."/>
        </authorList>
    </citation>
    <scope>NUCLEOTIDE SEQUENCE</scope>
    <source>
        <tissue evidence="4">Shoot tissue taken approximately 20 cm above the soil surface</tissue>
    </source>
</reference>
<evidence type="ECO:0000256" key="1">
    <source>
        <dbReference type="ARBA" id="ARBA00022737"/>
    </source>
</evidence>
<dbReference type="PANTHER" id="PTHR18896:SF73">
    <property type="entry name" value="PHOSPHOLIPASE D"/>
    <property type="match status" value="1"/>
</dbReference>
<dbReference type="InterPro" id="IPR015679">
    <property type="entry name" value="PLipase_D_fam"/>
</dbReference>
<keyword evidence="1" id="KW-0677">Repeat</keyword>